<evidence type="ECO:0000313" key="2">
    <source>
        <dbReference type="Proteomes" id="UP000275408"/>
    </source>
</evidence>
<gene>
    <name evidence="1" type="ORF">pdam_00025031</name>
</gene>
<keyword evidence="2" id="KW-1185">Reference proteome</keyword>
<organism evidence="1 2">
    <name type="scientific">Pocillopora damicornis</name>
    <name type="common">Cauliflower coral</name>
    <name type="synonym">Millepora damicornis</name>
    <dbReference type="NCBI Taxonomy" id="46731"/>
    <lineage>
        <taxon>Eukaryota</taxon>
        <taxon>Metazoa</taxon>
        <taxon>Cnidaria</taxon>
        <taxon>Anthozoa</taxon>
        <taxon>Hexacorallia</taxon>
        <taxon>Scleractinia</taxon>
        <taxon>Astrocoeniina</taxon>
        <taxon>Pocilloporidae</taxon>
        <taxon>Pocillopora</taxon>
    </lineage>
</organism>
<name>A0A3M6U483_POCDA</name>
<sequence length="260" mass="29727">MELEFYLNPVALFFTGEANLPAEEVQHNAEDIKLTFHLCVISLNPTVYMSMMSMMTKTPAKYPTVRTEMRQFPLDNGATFKEIINPFNGKVPQRIVLGILQTAAFNSQYDKDPFAFEKARVQWIKQIWNGEEYPYEMHLNTGIGQKDLAGYHRFLDATRCLYRSSGNMVQFSEWGHGKSSTLFAFSNVANGRHDDSILQPRNEGFINIQIKCAAQGSQKTIVIYAEYESMIEIDDIKGATTMDVNWSDMEFVWLTTSQLP</sequence>
<dbReference type="EMBL" id="RCHS01002286">
    <property type="protein sequence ID" value="RMX48379.1"/>
    <property type="molecule type" value="Genomic_DNA"/>
</dbReference>
<comment type="caution">
    <text evidence="1">The sequence shown here is derived from an EMBL/GenBank/DDBJ whole genome shotgun (WGS) entry which is preliminary data.</text>
</comment>
<dbReference type="OrthoDB" id="5975932at2759"/>
<reference evidence="1 2" key="1">
    <citation type="journal article" date="2018" name="Sci. Rep.">
        <title>Comparative analysis of the Pocillopora damicornis genome highlights role of immune system in coral evolution.</title>
        <authorList>
            <person name="Cunning R."/>
            <person name="Bay R.A."/>
            <person name="Gillette P."/>
            <person name="Baker A.C."/>
            <person name="Traylor-Knowles N."/>
        </authorList>
    </citation>
    <scope>NUCLEOTIDE SEQUENCE [LARGE SCALE GENOMIC DNA]</scope>
    <source>
        <strain evidence="1">RSMAS</strain>
        <tissue evidence="1">Whole animal</tissue>
    </source>
</reference>
<protein>
    <submittedName>
        <fullName evidence="1">Uncharacterized protein</fullName>
    </submittedName>
</protein>
<evidence type="ECO:0000313" key="1">
    <source>
        <dbReference type="EMBL" id="RMX48379.1"/>
    </source>
</evidence>
<dbReference type="AlphaFoldDB" id="A0A3M6U483"/>
<accession>A0A3M6U483</accession>
<proteinExistence type="predicted"/>
<dbReference type="Proteomes" id="UP000275408">
    <property type="component" value="Unassembled WGS sequence"/>
</dbReference>
<dbReference type="STRING" id="46731.A0A3M6U483"/>